<dbReference type="OrthoDB" id="6621432at2759"/>
<name>A0A8X6KI95_TRICU</name>
<evidence type="ECO:0000313" key="2">
    <source>
        <dbReference type="Proteomes" id="UP000887116"/>
    </source>
</evidence>
<proteinExistence type="predicted"/>
<organism evidence="1 2">
    <name type="scientific">Trichonephila clavata</name>
    <name type="common">Joro spider</name>
    <name type="synonym">Nephila clavata</name>
    <dbReference type="NCBI Taxonomy" id="2740835"/>
    <lineage>
        <taxon>Eukaryota</taxon>
        <taxon>Metazoa</taxon>
        <taxon>Ecdysozoa</taxon>
        <taxon>Arthropoda</taxon>
        <taxon>Chelicerata</taxon>
        <taxon>Arachnida</taxon>
        <taxon>Araneae</taxon>
        <taxon>Araneomorphae</taxon>
        <taxon>Entelegynae</taxon>
        <taxon>Araneoidea</taxon>
        <taxon>Nephilidae</taxon>
        <taxon>Trichonephila</taxon>
    </lineage>
</organism>
<dbReference type="EMBL" id="BMAO01031670">
    <property type="protein sequence ID" value="GFQ76895.1"/>
    <property type="molecule type" value="Genomic_DNA"/>
</dbReference>
<dbReference type="AlphaFoldDB" id="A0A8X6KI95"/>
<gene>
    <name evidence="1" type="ORF">TNCT_599781</name>
</gene>
<accession>A0A8X6KI95</accession>
<evidence type="ECO:0000313" key="1">
    <source>
        <dbReference type="EMBL" id="GFQ76895.1"/>
    </source>
</evidence>
<protein>
    <submittedName>
        <fullName evidence="1">Uncharacterized protein</fullName>
    </submittedName>
</protein>
<comment type="caution">
    <text evidence="1">The sequence shown here is derived from an EMBL/GenBank/DDBJ whole genome shotgun (WGS) entry which is preliminary data.</text>
</comment>
<keyword evidence="2" id="KW-1185">Reference proteome</keyword>
<sequence length="73" mass="8452">MVKCRLREFLESRVAFGDCQAGFRRHRFTVDQVMKLTQAVKDGFHRKQSTLAVCWWISKLHMAKCGIICCSTS</sequence>
<reference evidence="1" key="1">
    <citation type="submission" date="2020-07" db="EMBL/GenBank/DDBJ databases">
        <title>Multicomponent nature underlies the extraordinary mechanical properties of spider dragline silk.</title>
        <authorList>
            <person name="Kono N."/>
            <person name="Nakamura H."/>
            <person name="Mori M."/>
            <person name="Yoshida Y."/>
            <person name="Ohtoshi R."/>
            <person name="Malay A.D."/>
            <person name="Moran D.A.P."/>
            <person name="Tomita M."/>
            <person name="Numata K."/>
            <person name="Arakawa K."/>
        </authorList>
    </citation>
    <scope>NUCLEOTIDE SEQUENCE</scope>
</reference>
<dbReference type="Proteomes" id="UP000887116">
    <property type="component" value="Unassembled WGS sequence"/>
</dbReference>